<dbReference type="Pfam" id="PF01297">
    <property type="entry name" value="ZnuA"/>
    <property type="match status" value="1"/>
</dbReference>
<dbReference type="PANTHER" id="PTHR42953">
    <property type="entry name" value="HIGH-AFFINITY ZINC UPTAKE SYSTEM PROTEIN ZNUA-RELATED"/>
    <property type="match status" value="1"/>
</dbReference>
<dbReference type="Gene3D" id="3.40.50.1980">
    <property type="entry name" value="Nitrogenase molybdenum iron protein domain"/>
    <property type="match status" value="2"/>
</dbReference>
<dbReference type="PRINTS" id="PR00690">
    <property type="entry name" value="ADHESNFAMILY"/>
</dbReference>
<evidence type="ECO:0000256" key="6">
    <source>
        <dbReference type="SAM" id="SignalP"/>
    </source>
</evidence>
<evidence type="ECO:0000256" key="4">
    <source>
        <dbReference type="ARBA" id="ARBA00022729"/>
    </source>
</evidence>
<dbReference type="PROSITE" id="PS51257">
    <property type="entry name" value="PROKAR_LIPOPROTEIN"/>
    <property type="match status" value="1"/>
</dbReference>
<comment type="subcellular location">
    <subcellularLocation>
        <location evidence="1">Cell envelope</location>
    </subcellularLocation>
</comment>
<keyword evidence="4 6" id="KW-0732">Signal</keyword>
<sequence>MRSSPRRHLFLPLSVAAALALAGCGTDTTADATDTGDGRIAVVASTSVYADLVRAVGGEEVDVEAVVDKTSQDPHSYEATAQDKLLLSKADLVVANGGGYDPFIEVLAADLSLPEATVLSAVDYSEAAHAEEETRDPAPEEDHGHTHAAFNEHVWYDLHTMEAVAGEVAGRLGTLRPESAAAFRANAEGFARALEPAEARIQALSTGNAGRHFAMTEPVPYYLLTEAGLEDGTPEGFSEAIEEGGDVPPLLLKELQDGLAGGEYAVLAYNAQTSGPQTEAVRQAAVNAGVPVVDFTETLPEGTDYVSWMNSNVDALEAALAG</sequence>
<accession>A0ABP7CB30</accession>
<evidence type="ECO:0000313" key="8">
    <source>
        <dbReference type="Proteomes" id="UP001500752"/>
    </source>
</evidence>
<feature type="signal peptide" evidence="6">
    <location>
        <begin position="1"/>
        <end position="22"/>
    </location>
</feature>
<feature type="chain" id="PRO_5045591768" evidence="6">
    <location>
        <begin position="23"/>
        <end position="322"/>
    </location>
</feature>
<dbReference type="InterPro" id="IPR050492">
    <property type="entry name" value="Bact_metal-bind_prot9"/>
</dbReference>
<keyword evidence="8" id="KW-1185">Reference proteome</keyword>
<keyword evidence="2 5" id="KW-0813">Transport</keyword>
<comment type="caution">
    <text evidence="7">The sequence shown here is derived from an EMBL/GenBank/DDBJ whole genome shotgun (WGS) entry which is preliminary data.</text>
</comment>
<organism evidence="7 8">
    <name type="scientific">Arthrobacter ginkgonis</name>
    <dbReference type="NCBI Taxonomy" id="1630594"/>
    <lineage>
        <taxon>Bacteria</taxon>
        <taxon>Bacillati</taxon>
        <taxon>Actinomycetota</taxon>
        <taxon>Actinomycetes</taxon>
        <taxon>Micrococcales</taxon>
        <taxon>Micrococcaceae</taxon>
        <taxon>Arthrobacter</taxon>
    </lineage>
</organism>
<proteinExistence type="inferred from homology"/>
<dbReference type="InterPro" id="IPR006128">
    <property type="entry name" value="Lipoprotein_PsaA-like"/>
</dbReference>
<protein>
    <submittedName>
        <fullName evidence="7">Zinc ABC transporter substrate-binding protein</fullName>
    </submittedName>
</protein>
<dbReference type="RefSeq" id="WP_345150543.1">
    <property type="nucleotide sequence ID" value="NZ_BAABEO010000012.1"/>
</dbReference>
<dbReference type="Proteomes" id="UP001500752">
    <property type="component" value="Unassembled WGS sequence"/>
</dbReference>
<evidence type="ECO:0000256" key="5">
    <source>
        <dbReference type="RuleBase" id="RU003512"/>
    </source>
</evidence>
<dbReference type="PANTHER" id="PTHR42953:SF1">
    <property type="entry name" value="METAL-BINDING PROTEIN HI_0362-RELATED"/>
    <property type="match status" value="1"/>
</dbReference>
<dbReference type="EMBL" id="BAABEO010000012">
    <property type="protein sequence ID" value="GAA3682410.1"/>
    <property type="molecule type" value="Genomic_DNA"/>
</dbReference>
<keyword evidence="3" id="KW-0479">Metal-binding</keyword>
<name>A0ABP7CB30_9MICC</name>
<dbReference type="InterPro" id="IPR006129">
    <property type="entry name" value="AdhesinB"/>
</dbReference>
<evidence type="ECO:0000256" key="1">
    <source>
        <dbReference type="ARBA" id="ARBA00004196"/>
    </source>
</evidence>
<dbReference type="SUPFAM" id="SSF53807">
    <property type="entry name" value="Helical backbone' metal receptor"/>
    <property type="match status" value="1"/>
</dbReference>
<evidence type="ECO:0000313" key="7">
    <source>
        <dbReference type="EMBL" id="GAA3682410.1"/>
    </source>
</evidence>
<dbReference type="PRINTS" id="PR00691">
    <property type="entry name" value="ADHESINB"/>
</dbReference>
<evidence type="ECO:0000256" key="3">
    <source>
        <dbReference type="ARBA" id="ARBA00022723"/>
    </source>
</evidence>
<dbReference type="InterPro" id="IPR006127">
    <property type="entry name" value="ZnuA-like"/>
</dbReference>
<gene>
    <name evidence="7" type="ORF">GCM10023081_20560</name>
</gene>
<evidence type="ECO:0000256" key="2">
    <source>
        <dbReference type="ARBA" id="ARBA00022448"/>
    </source>
</evidence>
<reference evidence="8" key="1">
    <citation type="journal article" date="2019" name="Int. J. Syst. Evol. Microbiol.">
        <title>The Global Catalogue of Microorganisms (GCM) 10K type strain sequencing project: providing services to taxonomists for standard genome sequencing and annotation.</title>
        <authorList>
            <consortium name="The Broad Institute Genomics Platform"/>
            <consortium name="The Broad Institute Genome Sequencing Center for Infectious Disease"/>
            <person name="Wu L."/>
            <person name="Ma J."/>
        </authorList>
    </citation>
    <scope>NUCLEOTIDE SEQUENCE [LARGE SCALE GENOMIC DNA]</scope>
    <source>
        <strain evidence="8">JCM 30742</strain>
    </source>
</reference>
<comment type="similarity">
    <text evidence="5">Belongs to the bacterial solute-binding protein 9 family.</text>
</comment>